<keyword evidence="7 12" id="KW-0812">Transmembrane</keyword>
<keyword evidence="3" id="KW-1003">Cell membrane</keyword>
<dbReference type="PROSITE" id="PS51093">
    <property type="entry name" value="PTS_EIIA_TYPE_1"/>
    <property type="match status" value="1"/>
</dbReference>
<feature type="transmembrane region" description="Helical" evidence="12">
    <location>
        <begin position="377"/>
        <end position="396"/>
    </location>
</feature>
<dbReference type="Pfam" id="PF00358">
    <property type="entry name" value="PTS_EIIA_1"/>
    <property type="match status" value="1"/>
</dbReference>
<dbReference type="InterPro" id="IPR050558">
    <property type="entry name" value="PTS_Sugar-Specific_Components"/>
</dbReference>
<keyword evidence="5" id="KW-0808">Transferase</keyword>
<dbReference type="Pfam" id="PF02378">
    <property type="entry name" value="PTS_EIIC"/>
    <property type="match status" value="1"/>
</dbReference>
<dbReference type="InterPro" id="IPR036878">
    <property type="entry name" value="Glu_permease_IIB"/>
</dbReference>
<evidence type="ECO:0000256" key="7">
    <source>
        <dbReference type="ARBA" id="ARBA00022692"/>
    </source>
</evidence>
<evidence type="ECO:0000313" key="16">
    <source>
        <dbReference type="EMBL" id="MBM7587269.1"/>
    </source>
</evidence>
<dbReference type="PANTHER" id="PTHR30175:SF1">
    <property type="entry name" value="PTS SYSTEM ARBUTIN-, CELLOBIOSE-, AND SALICIN-SPECIFIC EIIBC COMPONENT-RELATED"/>
    <property type="match status" value="1"/>
</dbReference>
<reference evidence="16 17" key="1">
    <citation type="submission" date="2021-01" db="EMBL/GenBank/DDBJ databases">
        <title>Genomic Encyclopedia of Type Strains, Phase IV (KMG-IV): sequencing the most valuable type-strain genomes for metagenomic binning, comparative biology and taxonomic classification.</title>
        <authorList>
            <person name="Goeker M."/>
        </authorList>
    </citation>
    <scope>NUCLEOTIDE SEQUENCE [LARGE SCALE GENOMIC DNA]</scope>
    <source>
        <strain evidence="16 17">DSM 24834</strain>
    </source>
</reference>
<feature type="domain" description="PTS EIIC type-1" evidence="15">
    <location>
        <begin position="102"/>
        <end position="457"/>
    </location>
</feature>
<feature type="transmembrane region" description="Helical" evidence="12">
    <location>
        <begin position="321"/>
        <end position="339"/>
    </location>
</feature>
<feature type="transmembrane region" description="Helical" evidence="12">
    <location>
        <begin position="111"/>
        <end position="134"/>
    </location>
</feature>
<keyword evidence="6" id="KW-0598">Phosphotransferase system</keyword>
<feature type="transmembrane region" description="Helical" evidence="12">
    <location>
        <begin position="416"/>
        <end position="439"/>
    </location>
</feature>
<keyword evidence="8" id="KW-0418">Kinase</keyword>
<evidence type="ECO:0000256" key="5">
    <source>
        <dbReference type="ARBA" id="ARBA00022679"/>
    </source>
</evidence>
<dbReference type="SUPFAM" id="SSF51261">
    <property type="entry name" value="Duplicated hybrid motif"/>
    <property type="match status" value="1"/>
</dbReference>
<keyword evidence="10 12" id="KW-0472">Membrane</keyword>
<dbReference type="Gene3D" id="3.30.1360.60">
    <property type="entry name" value="Glucose permease domain IIB"/>
    <property type="match status" value="1"/>
</dbReference>
<comment type="caution">
    <text evidence="16">The sequence shown here is derived from an EMBL/GenBank/DDBJ whole genome shotgun (WGS) entry which is preliminary data.</text>
</comment>
<dbReference type="NCBIfam" id="TIGR00830">
    <property type="entry name" value="PTBA"/>
    <property type="match status" value="1"/>
</dbReference>
<dbReference type="InterPro" id="IPR011297">
    <property type="entry name" value="PTS_IIABC_b_glu"/>
</dbReference>
<dbReference type="InterPro" id="IPR001996">
    <property type="entry name" value="PTS_IIB_1"/>
</dbReference>
<evidence type="ECO:0000256" key="12">
    <source>
        <dbReference type="SAM" id="Phobius"/>
    </source>
</evidence>
<dbReference type="InterPro" id="IPR001127">
    <property type="entry name" value="PTS_EIIA_1_perm"/>
</dbReference>
<dbReference type="EMBL" id="JAFBDZ010000004">
    <property type="protein sequence ID" value="MBM7587269.1"/>
    <property type="molecule type" value="Genomic_DNA"/>
</dbReference>
<dbReference type="PROSITE" id="PS51103">
    <property type="entry name" value="PTS_EIIC_TYPE_1"/>
    <property type="match status" value="1"/>
</dbReference>
<dbReference type="PANTHER" id="PTHR30175">
    <property type="entry name" value="PHOSPHOTRANSFERASE SYSTEM TRANSPORT PROTEIN"/>
    <property type="match status" value="1"/>
</dbReference>
<accession>A0ABS2NHM0</accession>
<evidence type="ECO:0000259" key="15">
    <source>
        <dbReference type="PROSITE" id="PS51103"/>
    </source>
</evidence>
<dbReference type="InterPro" id="IPR018113">
    <property type="entry name" value="PTrfase_EIIB_Cys"/>
</dbReference>
<name>A0ABS2NHM0_9BACI</name>
<proteinExistence type="predicted"/>
<dbReference type="SUPFAM" id="SSF55604">
    <property type="entry name" value="Glucose permease domain IIB"/>
    <property type="match status" value="1"/>
</dbReference>
<dbReference type="InterPro" id="IPR013013">
    <property type="entry name" value="PTS_EIIC_1"/>
</dbReference>
<dbReference type="Pfam" id="PF00367">
    <property type="entry name" value="PTS_EIIB"/>
    <property type="match status" value="1"/>
</dbReference>
<evidence type="ECO:0000256" key="2">
    <source>
        <dbReference type="ARBA" id="ARBA00022448"/>
    </source>
</evidence>
<feature type="transmembrane region" description="Helical" evidence="12">
    <location>
        <begin position="289"/>
        <end position="309"/>
    </location>
</feature>
<evidence type="ECO:0000313" key="17">
    <source>
        <dbReference type="Proteomes" id="UP001646157"/>
    </source>
</evidence>
<dbReference type="InterPro" id="IPR003352">
    <property type="entry name" value="PTS_EIIC"/>
</dbReference>
<keyword evidence="17" id="KW-1185">Reference proteome</keyword>
<dbReference type="PROSITE" id="PS51098">
    <property type="entry name" value="PTS_EIIB_TYPE_1"/>
    <property type="match status" value="1"/>
</dbReference>
<keyword evidence="2" id="KW-0813">Transport</keyword>
<feature type="active site" description="Phosphocysteine intermediate; for EIIB activity" evidence="11">
    <location>
        <position position="26"/>
    </location>
</feature>
<evidence type="ECO:0000256" key="10">
    <source>
        <dbReference type="ARBA" id="ARBA00023136"/>
    </source>
</evidence>
<dbReference type="Proteomes" id="UP001646157">
    <property type="component" value="Unassembled WGS sequence"/>
</dbReference>
<evidence type="ECO:0000256" key="4">
    <source>
        <dbReference type="ARBA" id="ARBA00022597"/>
    </source>
</evidence>
<evidence type="ECO:0000256" key="11">
    <source>
        <dbReference type="PROSITE-ProRule" id="PRU00421"/>
    </source>
</evidence>
<evidence type="ECO:0000259" key="13">
    <source>
        <dbReference type="PROSITE" id="PS51093"/>
    </source>
</evidence>
<feature type="domain" description="PTS EIIA type-1" evidence="13">
    <location>
        <begin position="485"/>
        <end position="589"/>
    </location>
</feature>
<protein>
    <submittedName>
        <fullName evidence="16">PTS system beta-glucosides-specific IIC component</fullName>
    </submittedName>
</protein>
<sequence>MSYETIGKEILQNVGGEENISSLVHCATRLRFKLNDTNKANQQALEEMDGVLSVVQGGGQYQVVIGSHVSDVYQEIIKVANIGANADSSNESKGSITSQIFDVISRSFSPLLGALAGAGMLKALLTVLTMLGWLTSESGTYLILSAAGNAVFYFLPIFLGITLAIRLGANPYVGGSIGAALLEPNLTKLIAEGGASSFLGIPAVIVDYSSTVFPVFIAVCMYAAFEKMIKKVIHKDLQMFMVPMLSLVVIVPLTVLIFGPFGVYVGNGIGAGIGFLAERSGLITGAIMGAGWTFLTLLGLHWGVVPIMIGNLGTGGDPLTSMLSGAVFAQIGVALGIFIKARDKKLKALAGSTMLPGALAGVTEPILYGLLLRYRKTLFYVVSAGAIGGAINGALGSKAVVFNFPSFLSIPAYSPIGLHATGALVAFSFAILLTFLAGFENKKHKKPQNETVAGESLVIKSGRTKNESIVSPITGKVIALNEVKDSAFASEAMGKGIAIEPSVGEVVSPVNGTISAVFPTGHAIGITSNDGAEILIHIGIDTVQLNGRYFSPLVQQGDSIKQGDLLVNFDIDKIKEAGFDVTTPVIITNTDRYMEILESDKRNVQAKENLLTLIV</sequence>
<dbReference type="PROSITE" id="PS01035">
    <property type="entry name" value="PTS_EIIB_TYPE_1_CYS"/>
    <property type="match status" value="1"/>
</dbReference>
<dbReference type="NCBIfam" id="TIGR01995">
    <property type="entry name" value="PTS-II-ABC-beta"/>
    <property type="match status" value="1"/>
</dbReference>
<evidence type="ECO:0000256" key="1">
    <source>
        <dbReference type="ARBA" id="ARBA00004651"/>
    </source>
</evidence>
<evidence type="ECO:0000256" key="9">
    <source>
        <dbReference type="ARBA" id="ARBA00022989"/>
    </source>
</evidence>
<gene>
    <name evidence="16" type="ORF">JOC86_003842</name>
</gene>
<keyword evidence="9 12" id="KW-1133">Transmembrane helix</keyword>
<dbReference type="RefSeq" id="WP_205174463.1">
    <property type="nucleotide sequence ID" value="NZ_JAFBDZ010000004.1"/>
</dbReference>
<feature type="transmembrane region" description="Helical" evidence="12">
    <location>
        <begin position="205"/>
        <end position="225"/>
    </location>
</feature>
<dbReference type="CDD" id="cd00210">
    <property type="entry name" value="PTS_IIA_glc"/>
    <property type="match status" value="1"/>
</dbReference>
<evidence type="ECO:0000256" key="8">
    <source>
        <dbReference type="ARBA" id="ARBA00022777"/>
    </source>
</evidence>
<dbReference type="PROSITE" id="PS00371">
    <property type="entry name" value="PTS_EIIA_TYPE_1_HIS"/>
    <property type="match status" value="1"/>
</dbReference>
<dbReference type="Gene3D" id="2.70.70.10">
    <property type="entry name" value="Glucose Permease (Domain IIA)"/>
    <property type="match status" value="1"/>
</dbReference>
<comment type="subcellular location">
    <subcellularLocation>
        <location evidence="1">Cell membrane</location>
        <topology evidence="1">Multi-pass membrane protein</topology>
    </subcellularLocation>
</comment>
<dbReference type="CDD" id="cd00212">
    <property type="entry name" value="PTS_IIB_glc"/>
    <property type="match status" value="1"/>
</dbReference>
<feature type="transmembrane region" description="Helical" evidence="12">
    <location>
        <begin position="141"/>
        <end position="165"/>
    </location>
</feature>
<evidence type="ECO:0000256" key="3">
    <source>
        <dbReference type="ARBA" id="ARBA00022475"/>
    </source>
</evidence>
<organism evidence="16 17">
    <name type="scientific">Rossellomorea pakistanensis</name>
    <dbReference type="NCBI Taxonomy" id="992288"/>
    <lineage>
        <taxon>Bacteria</taxon>
        <taxon>Bacillati</taxon>
        <taxon>Bacillota</taxon>
        <taxon>Bacilli</taxon>
        <taxon>Bacillales</taxon>
        <taxon>Bacillaceae</taxon>
        <taxon>Rossellomorea</taxon>
    </lineage>
</organism>
<feature type="domain" description="PTS EIIB type-1" evidence="14">
    <location>
        <begin position="4"/>
        <end position="86"/>
    </location>
</feature>
<evidence type="ECO:0000256" key="6">
    <source>
        <dbReference type="ARBA" id="ARBA00022683"/>
    </source>
</evidence>
<keyword evidence="4" id="KW-0762">Sugar transport</keyword>
<dbReference type="InterPro" id="IPR011055">
    <property type="entry name" value="Dup_hybrid_motif"/>
</dbReference>
<evidence type="ECO:0000259" key="14">
    <source>
        <dbReference type="PROSITE" id="PS51098"/>
    </source>
</evidence>